<evidence type="ECO:0000256" key="1">
    <source>
        <dbReference type="ARBA" id="ARBA00007189"/>
    </source>
</evidence>
<comment type="caution">
    <text evidence="2">The sequence shown here is derived from an EMBL/GenBank/DDBJ whole genome shotgun (WGS) entry which is preliminary data.</text>
</comment>
<evidence type="ECO:0000313" key="2">
    <source>
        <dbReference type="EMBL" id="MFL0251870.1"/>
    </source>
</evidence>
<dbReference type="Pfam" id="PF10087">
    <property type="entry name" value="DUF2325"/>
    <property type="match status" value="1"/>
</dbReference>
<proteinExistence type="inferred from homology"/>
<dbReference type="PIRSF" id="PIRSF020408">
    <property type="entry name" value="UCP020408"/>
    <property type="match status" value="1"/>
</dbReference>
<name>A0ABW8TK45_9CLOT</name>
<accession>A0ABW8TK45</accession>
<comment type="similarity">
    <text evidence="1">Belongs to the UPF0751 family.</text>
</comment>
<organism evidence="2 3">
    <name type="scientific">Clostridium neuense</name>
    <dbReference type="NCBI Taxonomy" id="1728934"/>
    <lineage>
        <taxon>Bacteria</taxon>
        <taxon>Bacillati</taxon>
        <taxon>Bacillota</taxon>
        <taxon>Clostridia</taxon>
        <taxon>Eubacteriales</taxon>
        <taxon>Clostridiaceae</taxon>
        <taxon>Clostridium</taxon>
    </lineage>
</organism>
<dbReference type="RefSeq" id="WP_406788520.1">
    <property type="nucleotide sequence ID" value="NZ_JBJIAA010000013.1"/>
</dbReference>
<dbReference type="InterPro" id="IPR016772">
    <property type="entry name" value="UCP020408"/>
</dbReference>
<dbReference type="Proteomes" id="UP001623592">
    <property type="component" value="Unassembled WGS sequence"/>
</dbReference>
<reference evidence="2 3" key="1">
    <citation type="submission" date="2024-11" db="EMBL/GenBank/DDBJ databases">
        <authorList>
            <person name="Heng Y.C."/>
            <person name="Lim A.C.H."/>
            <person name="Lee J.K.Y."/>
            <person name="Kittelmann S."/>
        </authorList>
    </citation>
    <scope>NUCLEOTIDE SEQUENCE [LARGE SCALE GENOMIC DNA]</scope>
    <source>
        <strain evidence="2 3">WILCCON 0114</strain>
    </source>
</reference>
<gene>
    <name evidence="2" type="ORF">ACJDT4_15740</name>
</gene>
<keyword evidence="3" id="KW-1185">Reference proteome</keyword>
<sequence length="89" mass="10254">MSVLVVGGDRLGNIEDKLAQNGFSDIFHITGRKRGDRKFKIPNQIDLVLVLVDYIEHPLMNLIKKETRKQGIKLVFSKRAWSHIKNKIN</sequence>
<evidence type="ECO:0000313" key="3">
    <source>
        <dbReference type="Proteomes" id="UP001623592"/>
    </source>
</evidence>
<dbReference type="EMBL" id="JBJIAA010000013">
    <property type="protein sequence ID" value="MFL0251870.1"/>
    <property type="molecule type" value="Genomic_DNA"/>
</dbReference>
<protein>
    <submittedName>
        <fullName evidence="2">DUF2325 domain-containing protein</fullName>
    </submittedName>
</protein>